<evidence type="ECO:0000313" key="1">
    <source>
        <dbReference type="EMBL" id="MEQ2241467.1"/>
    </source>
</evidence>
<dbReference type="Proteomes" id="UP001482620">
    <property type="component" value="Unassembled WGS sequence"/>
</dbReference>
<dbReference type="EMBL" id="JAHRIQ010061073">
    <property type="protein sequence ID" value="MEQ2241467.1"/>
    <property type="molecule type" value="Genomic_DNA"/>
</dbReference>
<sequence>MSHGSLHDHITRLNAVLVAQFVSMELLVPLQLIDEKCCFFLLYRTTCFKVLFSVHMIITKVSKLLSTSETSPWLNPSMKPSFISCSTTSLHVIIKQTCSNDERLHALLF</sequence>
<protein>
    <submittedName>
        <fullName evidence="1">Uncharacterized protein</fullName>
    </submittedName>
</protein>
<comment type="caution">
    <text evidence="1">The sequence shown here is derived from an EMBL/GenBank/DDBJ whole genome shotgun (WGS) entry which is preliminary data.</text>
</comment>
<reference evidence="1 2" key="1">
    <citation type="submission" date="2021-06" db="EMBL/GenBank/DDBJ databases">
        <authorList>
            <person name="Palmer J.M."/>
        </authorList>
    </citation>
    <scope>NUCLEOTIDE SEQUENCE [LARGE SCALE GENOMIC DNA]</scope>
    <source>
        <strain evidence="2">if_2019</strain>
        <tissue evidence="1">Muscle</tissue>
    </source>
</reference>
<gene>
    <name evidence="1" type="ORF">ILYODFUR_025606</name>
</gene>
<accession>A0ABV0UA48</accession>
<evidence type="ECO:0000313" key="2">
    <source>
        <dbReference type="Proteomes" id="UP001482620"/>
    </source>
</evidence>
<proteinExistence type="predicted"/>
<name>A0ABV0UA48_9TELE</name>
<organism evidence="1 2">
    <name type="scientific">Ilyodon furcidens</name>
    <name type="common">goldbreast splitfin</name>
    <dbReference type="NCBI Taxonomy" id="33524"/>
    <lineage>
        <taxon>Eukaryota</taxon>
        <taxon>Metazoa</taxon>
        <taxon>Chordata</taxon>
        <taxon>Craniata</taxon>
        <taxon>Vertebrata</taxon>
        <taxon>Euteleostomi</taxon>
        <taxon>Actinopterygii</taxon>
        <taxon>Neopterygii</taxon>
        <taxon>Teleostei</taxon>
        <taxon>Neoteleostei</taxon>
        <taxon>Acanthomorphata</taxon>
        <taxon>Ovalentaria</taxon>
        <taxon>Atherinomorphae</taxon>
        <taxon>Cyprinodontiformes</taxon>
        <taxon>Goodeidae</taxon>
        <taxon>Ilyodon</taxon>
    </lineage>
</organism>
<keyword evidence="2" id="KW-1185">Reference proteome</keyword>